<name>A0A1Q8QE57_9FIRM</name>
<organism evidence="1 2">
    <name type="scientific">Desulfosporosinus metallidurans</name>
    <dbReference type="NCBI Taxonomy" id="1888891"/>
    <lineage>
        <taxon>Bacteria</taxon>
        <taxon>Bacillati</taxon>
        <taxon>Bacillota</taxon>
        <taxon>Clostridia</taxon>
        <taxon>Eubacteriales</taxon>
        <taxon>Desulfitobacteriaceae</taxon>
        <taxon>Desulfosporosinus</taxon>
    </lineage>
</organism>
<sequence length="203" mass="24215">MMDLYVLGIFWSIGSPIEDRYPYFMLRHHDRYFLDVVREALSITTSVFVGESRTGQQYKLKIFNCDLGQLTQYGWQPRLSGQRSYPNISEHADFIRAYFELHSSVDTITIRKRNKERTSPRLRIYGNRYFLNELTEVLSSQVDITPKLVQKTTKQSESSGVLYYQSRRELEKLLAYLYPSGIQYFHREYYEHFRSLLLELLPH</sequence>
<dbReference type="EMBL" id="MLBF01000107">
    <property type="protein sequence ID" value="OLN25624.1"/>
    <property type="molecule type" value="Genomic_DNA"/>
</dbReference>
<keyword evidence="2" id="KW-1185">Reference proteome</keyword>
<dbReference type="RefSeq" id="WP_075367495.1">
    <property type="nucleotide sequence ID" value="NZ_MLBF01000107.1"/>
</dbReference>
<comment type="caution">
    <text evidence="1">The sequence shown here is derived from an EMBL/GenBank/DDBJ whole genome shotgun (WGS) entry which is preliminary data.</text>
</comment>
<dbReference type="Proteomes" id="UP000186102">
    <property type="component" value="Unassembled WGS sequence"/>
</dbReference>
<gene>
    <name evidence="1" type="ORF">DSOL_5271</name>
</gene>
<accession>A0A1Q8QE57</accession>
<proteinExistence type="predicted"/>
<dbReference type="OrthoDB" id="1951861at2"/>
<evidence type="ECO:0000313" key="2">
    <source>
        <dbReference type="Proteomes" id="UP000186102"/>
    </source>
</evidence>
<evidence type="ECO:0008006" key="3">
    <source>
        <dbReference type="Google" id="ProtNLM"/>
    </source>
</evidence>
<dbReference type="AlphaFoldDB" id="A0A1Q8QE57"/>
<reference evidence="1 2" key="1">
    <citation type="submission" date="2016-09" db="EMBL/GenBank/DDBJ databases">
        <title>Complete genome of Desulfosporosinus sp. OL.</title>
        <authorList>
            <person name="Mardanov A."/>
            <person name="Beletsky A."/>
            <person name="Panova A."/>
            <person name="Karnachuk O."/>
            <person name="Ravin N."/>
        </authorList>
    </citation>
    <scope>NUCLEOTIDE SEQUENCE [LARGE SCALE GENOMIC DNA]</scope>
    <source>
        <strain evidence="1 2">OL</strain>
    </source>
</reference>
<protein>
    <recommendedName>
        <fullName evidence="3">Homing endonuclease LAGLIDADG domain-containing protein</fullName>
    </recommendedName>
</protein>
<evidence type="ECO:0000313" key="1">
    <source>
        <dbReference type="EMBL" id="OLN25624.1"/>
    </source>
</evidence>